<dbReference type="Pfam" id="PF02847">
    <property type="entry name" value="MA3"/>
    <property type="match status" value="4"/>
</dbReference>
<keyword evidence="5" id="KW-0539">Nucleus</keyword>
<feature type="compositionally biased region" description="Basic and acidic residues" evidence="6">
    <location>
        <begin position="94"/>
        <end position="108"/>
    </location>
</feature>
<feature type="region of interest" description="Disordered" evidence="6">
    <location>
        <begin position="163"/>
        <end position="209"/>
    </location>
</feature>
<feature type="domain" description="MI" evidence="7">
    <location>
        <begin position="527"/>
        <end position="648"/>
    </location>
</feature>
<dbReference type="PROSITE" id="PS51366">
    <property type="entry name" value="MI"/>
    <property type="match status" value="4"/>
</dbReference>
<dbReference type="Gene3D" id="1.25.40.180">
    <property type="match status" value="4"/>
</dbReference>
<organism evidence="9 10">
    <name type="scientific">Chloropicon primus</name>
    <dbReference type="NCBI Taxonomy" id="1764295"/>
    <lineage>
        <taxon>Eukaryota</taxon>
        <taxon>Viridiplantae</taxon>
        <taxon>Chlorophyta</taxon>
        <taxon>Chloropicophyceae</taxon>
        <taxon>Chloropicales</taxon>
        <taxon>Chloropicaceae</taxon>
        <taxon>Chloropicon</taxon>
    </lineage>
</organism>
<keyword evidence="4" id="KW-0677">Repeat</keyword>
<dbReference type="PANTHER" id="PTHR12626:SF0">
    <property type="entry name" value="PROGRAMMED CELL DEATH PROTEIN 4"/>
    <property type="match status" value="1"/>
</dbReference>
<dbReference type="AlphaFoldDB" id="A0A5B8MVG3"/>
<accession>A0A5B8MVG3</accession>
<dbReference type="EMBL" id="CP031045">
    <property type="protein sequence ID" value="QDZ24236.1"/>
    <property type="molecule type" value="Genomic_DNA"/>
</dbReference>
<dbReference type="InterPro" id="IPR039778">
    <property type="entry name" value="PDCD4"/>
</dbReference>
<sequence>MAHLNADSFLSVEQRLQLEKALSDKRRDDELNEMEDGGKADAAGQKSNKPSVLDIDPWENGGLMFLRRPSTDKSPAKQGATYEDGKLNAKQHLHLKDRDRRPSLERADSLAADKGNYVPVAYSQSSAARAQSHHSSHNKKRSEKKSIRSKGFWKGLVSSPGDSKHYLDEKDPNYDPDEDVQHYNYREYSGPKGGSNGSEDGKTFDKGSEEEMKHFKSRVELDLQEFLLCGDMVDFRWSVEELATPELNHLLVKKAVLLGLGRSQREREMISQLFSFLYPKVLTAEQFFTGFENVLYSLDDILLDHPQAVHFVSLFMARAVIDDILPPSFSQKVRAKMADGCGGGDGVDAELVQGALNCVDTHINHRHATERLLRCWGSGAGRDIDATKLSMHGLLNEYNTSQDVEEASHCLSSLKVPFFHHECVKQAVVMMLEEESIQTKMMGLLKKLSETGLISDHQMSTGFHRVKQRLPDLELDIPKASVKFDKVMQEASACGVLAGIPAGDGHSQAPEGPPSGAEDKLDASFLAFREAATNLLVEYFNSGDAAEAIVSLRQLDQSQYCGWFVKRALTLAMDRRPKDKEMVCILLCDMYNDVLAMKDVEKGFTLLLDNMDDLILDVPDVVTQCALFLARTIVDDLAQPRFIEKAIRDSETNSASLECLTYCAQLLAARHAAERLHRCWGVGARATADEHKEKMKKILEEYLLSEDVAEASKCLRDLSATYFHHEFVKLGLIMVLEKKGEAEKQLMKLLGELSSTGQLSENQIQMGFQRVTNNLDDLCLDYPDAREKVMECVEVAKAQGWLVQSSQ</sequence>
<dbReference type="EMBL" id="HBHL01009734">
    <property type="protein sequence ID" value="CAD9717656.1"/>
    <property type="molecule type" value="Transcribed_RNA"/>
</dbReference>
<evidence type="ECO:0000256" key="2">
    <source>
        <dbReference type="ARBA" id="ARBA00005497"/>
    </source>
</evidence>
<feature type="domain" description="MI" evidence="7">
    <location>
        <begin position="214"/>
        <end position="335"/>
    </location>
</feature>
<feature type="domain" description="MI" evidence="7">
    <location>
        <begin position="386"/>
        <end position="507"/>
    </location>
</feature>
<dbReference type="SUPFAM" id="SSF48371">
    <property type="entry name" value="ARM repeat"/>
    <property type="match status" value="4"/>
</dbReference>
<proteinExistence type="inferred from homology"/>
<keyword evidence="10" id="KW-1185">Reference proteome</keyword>
<evidence type="ECO:0000256" key="4">
    <source>
        <dbReference type="ARBA" id="ARBA00022737"/>
    </source>
</evidence>
<evidence type="ECO:0000256" key="5">
    <source>
        <dbReference type="ARBA" id="ARBA00023242"/>
    </source>
</evidence>
<evidence type="ECO:0000259" key="7">
    <source>
        <dbReference type="PROSITE" id="PS51366"/>
    </source>
</evidence>
<feature type="region of interest" description="Disordered" evidence="6">
    <location>
        <begin position="21"/>
        <end position="147"/>
    </location>
</feature>
<evidence type="ECO:0000313" key="8">
    <source>
        <dbReference type="EMBL" id="CAD9717656.1"/>
    </source>
</evidence>
<keyword evidence="3" id="KW-0963">Cytoplasm</keyword>
<dbReference type="PANTHER" id="PTHR12626">
    <property type="entry name" value="PROGRAMMED CELL DEATH 4"/>
    <property type="match status" value="1"/>
</dbReference>
<dbReference type="GO" id="GO:0045892">
    <property type="term" value="P:negative regulation of DNA-templated transcription"/>
    <property type="evidence" value="ECO:0007669"/>
    <property type="project" value="InterPro"/>
</dbReference>
<feature type="compositionally biased region" description="Basic and acidic residues" evidence="6">
    <location>
        <begin position="163"/>
        <end position="185"/>
    </location>
</feature>
<dbReference type="OrthoDB" id="414546at2759"/>
<evidence type="ECO:0000256" key="1">
    <source>
        <dbReference type="ARBA" id="ARBA00004496"/>
    </source>
</evidence>
<feature type="compositionally biased region" description="Basic and acidic residues" evidence="6">
    <location>
        <begin position="199"/>
        <end position="209"/>
    </location>
</feature>
<feature type="compositionally biased region" description="Basic residues" evidence="6">
    <location>
        <begin position="131"/>
        <end position="143"/>
    </location>
</feature>
<reference evidence="8" key="2">
    <citation type="submission" date="2021-01" db="EMBL/GenBank/DDBJ databases">
        <authorList>
            <person name="Corre E."/>
            <person name="Pelletier E."/>
            <person name="Niang G."/>
            <person name="Scheremetjew M."/>
            <person name="Finn R."/>
            <person name="Kale V."/>
            <person name="Holt S."/>
            <person name="Cochrane G."/>
            <person name="Meng A."/>
            <person name="Brown T."/>
            <person name="Cohen L."/>
        </authorList>
    </citation>
    <scope>NUCLEOTIDE SEQUENCE</scope>
    <source>
        <strain evidence="8">CCMP1205</strain>
    </source>
</reference>
<comment type="subcellular location">
    <subcellularLocation>
        <location evidence="1">Cytoplasm</location>
    </subcellularLocation>
</comment>
<evidence type="ECO:0000256" key="6">
    <source>
        <dbReference type="SAM" id="MobiDB-lite"/>
    </source>
</evidence>
<dbReference type="STRING" id="1764295.A0A5B8MVG3"/>
<evidence type="ECO:0000256" key="3">
    <source>
        <dbReference type="ARBA" id="ARBA00022490"/>
    </source>
</evidence>
<evidence type="ECO:0000313" key="10">
    <source>
        <dbReference type="Proteomes" id="UP000316726"/>
    </source>
</evidence>
<comment type="similarity">
    <text evidence="2">Belongs to the PDCD4 family.</text>
</comment>
<gene>
    <name evidence="9" type="ORF">A3770_12p67540</name>
    <name evidence="8" type="ORF">CPRI1469_LOCUS6517</name>
</gene>
<reference evidence="9 10" key="1">
    <citation type="submission" date="2018-07" db="EMBL/GenBank/DDBJ databases">
        <title>The complete nuclear genome of the prasinophyte Chloropicon primus (CCMP1205).</title>
        <authorList>
            <person name="Pombert J.-F."/>
            <person name="Otis C."/>
            <person name="Turmel M."/>
            <person name="Lemieux C."/>
        </authorList>
    </citation>
    <scope>NUCLEOTIDE SEQUENCE [LARGE SCALE GENOMIC DNA]</scope>
    <source>
        <strain evidence="9 10">CCMP1205</strain>
    </source>
</reference>
<dbReference type="Proteomes" id="UP000316726">
    <property type="component" value="Chromosome 12"/>
</dbReference>
<dbReference type="GO" id="GO:0005737">
    <property type="term" value="C:cytoplasm"/>
    <property type="evidence" value="ECO:0007669"/>
    <property type="project" value="UniProtKB-SubCell"/>
</dbReference>
<dbReference type="InterPro" id="IPR016024">
    <property type="entry name" value="ARM-type_fold"/>
</dbReference>
<protein>
    <recommendedName>
        <fullName evidence="7">MI domain-containing protein</fullName>
    </recommendedName>
</protein>
<dbReference type="SMART" id="SM00544">
    <property type="entry name" value="MA3"/>
    <property type="match status" value="4"/>
</dbReference>
<name>A0A5B8MVG3_9CHLO</name>
<evidence type="ECO:0000313" key="9">
    <source>
        <dbReference type="EMBL" id="QDZ24236.1"/>
    </source>
</evidence>
<dbReference type="InterPro" id="IPR003891">
    <property type="entry name" value="Initiation_fac_eIF4g_MI"/>
</dbReference>
<feature type="domain" description="MI" evidence="7">
    <location>
        <begin position="690"/>
        <end position="807"/>
    </location>
</feature>